<keyword evidence="2 10" id="KW-0963">Cytoplasm</keyword>
<dbReference type="InterPro" id="IPR054608">
    <property type="entry name" value="SYY-like_C"/>
</dbReference>
<dbReference type="STRING" id="598659.NAMH_0511"/>
<dbReference type="GO" id="GO:0006437">
    <property type="term" value="P:tyrosyl-tRNA aminoacylation"/>
    <property type="evidence" value="ECO:0007669"/>
    <property type="project" value="UniProtKB-UniRule"/>
</dbReference>
<keyword evidence="6 11" id="KW-0694">RNA-binding</keyword>
<evidence type="ECO:0000256" key="1">
    <source>
        <dbReference type="ARBA" id="ARBA00011738"/>
    </source>
</evidence>
<dbReference type="InterPro" id="IPR014729">
    <property type="entry name" value="Rossmann-like_a/b/a_fold"/>
</dbReference>
<dbReference type="GO" id="GO:0005829">
    <property type="term" value="C:cytosol"/>
    <property type="evidence" value="ECO:0007669"/>
    <property type="project" value="TreeGrafter"/>
</dbReference>
<dbReference type="FunFam" id="3.40.50.620:FF:000061">
    <property type="entry name" value="Tyrosine--tRNA ligase"/>
    <property type="match status" value="1"/>
</dbReference>
<dbReference type="InterPro" id="IPR002305">
    <property type="entry name" value="aa-tRNA-synth_Ic"/>
</dbReference>
<dbReference type="PANTHER" id="PTHR11766">
    <property type="entry name" value="TYROSYL-TRNA SYNTHETASE"/>
    <property type="match status" value="1"/>
</dbReference>
<dbReference type="InterPro" id="IPR024108">
    <property type="entry name" value="Tyr-tRNA-ligase_bac_2"/>
</dbReference>
<dbReference type="PANTHER" id="PTHR11766:SF1">
    <property type="entry name" value="TYROSINE--TRNA LIGASE"/>
    <property type="match status" value="1"/>
</dbReference>
<dbReference type="PROSITE" id="PS00178">
    <property type="entry name" value="AA_TRNA_LIGASE_I"/>
    <property type="match status" value="1"/>
</dbReference>
<comment type="function">
    <text evidence="10">Catalyzes the attachment of tyrosine to tRNA(Tyr) in a two-step reaction: tyrosine is first activated by ATP to form Tyr-AMP and then transferred to the acceptor end of tRNA(Tyr).</text>
</comment>
<keyword evidence="7 10" id="KW-0648">Protein biosynthesis</keyword>
<dbReference type="InterPro" id="IPR001412">
    <property type="entry name" value="aa-tRNA-synth_I_CS"/>
</dbReference>
<dbReference type="InterPro" id="IPR002942">
    <property type="entry name" value="S4_RNA-bd"/>
</dbReference>
<keyword evidence="14" id="KW-1185">Reference proteome</keyword>
<dbReference type="SMART" id="SM00363">
    <property type="entry name" value="S4"/>
    <property type="match status" value="1"/>
</dbReference>
<dbReference type="Proteomes" id="UP000000448">
    <property type="component" value="Chromosome"/>
</dbReference>
<keyword evidence="4 10" id="KW-0547">Nucleotide-binding</keyword>
<reference evidence="13 14" key="1">
    <citation type="journal article" date="2009" name="PLoS Genet.">
        <title>Adaptations to submarine hydrothermal environments exemplified by the genome of Nautilia profundicola.</title>
        <authorList>
            <person name="Campbell B.J."/>
            <person name="Smith J.L."/>
            <person name="Hanson T.E."/>
            <person name="Klotz M.G."/>
            <person name="Stein L.Y."/>
            <person name="Lee C.K."/>
            <person name="Wu D."/>
            <person name="Robinson J.M."/>
            <person name="Khouri H.M."/>
            <person name="Eisen J.A."/>
            <person name="Cary S.C."/>
        </authorList>
    </citation>
    <scope>NUCLEOTIDE SEQUENCE [LARGE SCALE GENOMIC DNA]</scope>
    <source>
        <strain evidence="14">ATCC BAA-1463 / DSM 18972 / AmH</strain>
    </source>
</reference>
<comment type="subcellular location">
    <subcellularLocation>
        <location evidence="10">Cytoplasm</location>
    </subcellularLocation>
</comment>
<dbReference type="SUPFAM" id="SSF52374">
    <property type="entry name" value="Nucleotidylyl transferase"/>
    <property type="match status" value="1"/>
</dbReference>
<dbReference type="GO" id="GO:0003723">
    <property type="term" value="F:RNA binding"/>
    <property type="evidence" value="ECO:0007669"/>
    <property type="project" value="UniProtKB-KW"/>
</dbReference>
<keyword evidence="3 10" id="KW-0436">Ligase</keyword>
<dbReference type="Pfam" id="PF00579">
    <property type="entry name" value="tRNA-synt_1b"/>
    <property type="match status" value="1"/>
</dbReference>
<dbReference type="NCBIfam" id="TIGR00234">
    <property type="entry name" value="tyrS"/>
    <property type="match status" value="1"/>
</dbReference>
<dbReference type="GO" id="GO:0004831">
    <property type="term" value="F:tyrosine-tRNA ligase activity"/>
    <property type="evidence" value="ECO:0007669"/>
    <property type="project" value="UniProtKB-UniRule"/>
</dbReference>
<evidence type="ECO:0000259" key="12">
    <source>
        <dbReference type="SMART" id="SM00363"/>
    </source>
</evidence>
<dbReference type="AlphaFoldDB" id="B9L8H1"/>
<evidence type="ECO:0000256" key="8">
    <source>
        <dbReference type="ARBA" id="ARBA00023146"/>
    </source>
</evidence>
<dbReference type="GO" id="GO:0005524">
    <property type="term" value="F:ATP binding"/>
    <property type="evidence" value="ECO:0007669"/>
    <property type="project" value="UniProtKB-UniRule"/>
</dbReference>
<evidence type="ECO:0000256" key="3">
    <source>
        <dbReference type="ARBA" id="ARBA00022598"/>
    </source>
</evidence>
<evidence type="ECO:0000256" key="5">
    <source>
        <dbReference type="ARBA" id="ARBA00022840"/>
    </source>
</evidence>
<feature type="binding site" evidence="10">
    <location>
        <position position="251"/>
    </location>
    <ligand>
        <name>ATP</name>
        <dbReference type="ChEBI" id="CHEBI:30616"/>
    </ligand>
</feature>
<comment type="similarity">
    <text evidence="10">Belongs to the class-I aminoacyl-tRNA synthetase family. TyrS type 2 subfamily.</text>
</comment>
<dbReference type="FunFam" id="1.10.240.10:FF:000006">
    <property type="entry name" value="Tyrosine--tRNA ligase"/>
    <property type="match status" value="1"/>
</dbReference>
<dbReference type="Gene3D" id="3.10.290.10">
    <property type="entry name" value="RNA-binding S4 domain"/>
    <property type="match status" value="1"/>
</dbReference>
<evidence type="ECO:0000256" key="10">
    <source>
        <dbReference type="HAMAP-Rule" id="MF_02007"/>
    </source>
</evidence>
<dbReference type="CDD" id="cd00165">
    <property type="entry name" value="S4"/>
    <property type="match status" value="1"/>
</dbReference>
<evidence type="ECO:0000256" key="6">
    <source>
        <dbReference type="ARBA" id="ARBA00022884"/>
    </source>
</evidence>
<dbReference type="HOGENOM" id="CLU_024003_5_0_7"/>
<dbReference type="FunFam" id="3.10.290.10:FF:000022">
    <property type="entry name" value="Tyrosine--tRNA ligase"/>
    <property type="match status" value="1"/>
</dbReference>
<dbReference type="InterPro" id="IPR036986">
    <property type="entry name" value="S4_RNA-bd_sf"/>
</dbReference>
<dbReference type="RefSeq" id="WP_015902272.1">
    <property type="nucleotide sequence ID" value="NC_012115.1"/>
</dbReference>
<dbReference type="PRINTS" id="PR01040">
    <property type="entry name" value="TRNASYNTHTYR"/>
</dbReference>
<dbReference type="Gene3D" id="1.10.240.10">
    <property type="entry name" value="Tyrosyl-Transfer RNA Synthetase"/>
    <property type="match status" value="1"/>
</dbReference>
<evidence type="ECO:0000256" key="9">
    <source>
        <dbReference type="ARBA" id="ARBA00048248"/>
    </source>
</evidence>
<comment type="catalytic activity">
    <reaction evidence="9 10">
        <text>tRNA(Tyr) + L-tyrosine + ATP = L-tyrosyl-tRNA(Tyr) + AMP + diphosphate + H(+)</text>
        <dbReference type="Rhea" id="RHEA:10220"/>
        <dbReference type="Rhea" id="RHEA-COMP:9706"/>
        <dbReference type="Rhea" id="RHEA-COMP:9707"/>
        <dbReference type="ChEBI" id="CHEBI:15378"/>
        <dbReference type="ChEBI" id="CHEBI:30616"/>
        <dbReference type="ChEBI" id="CHEBI:33019"/>
        <dbReference type="ChEBI" id="CHEBI:58315"/>
        <dbReference type="ChEBI" id="CHEBI:78442"/>
        <dbReference type="ChEBI" id="CHEBI:78536"/>
        <dbReference type="ChEBI" id="CHEBI:456215"/>
        <dbReference type="EC" id="6.1.1.1"/>
    </reaction>
</comment>
<accession>B9L8H1</accession>
<dbReference type="InterPro" id="IPR002307">
    <property type="entry name" value="Tyr-tRNA-ligase"/>
</dbReference>
<organism evidence="13 14">
    <name type="scientific">Nautilia profundicola (strain ATCC BAA-1463 / DSM 18972 / AmH)</name>
    <dbReference type="NCBI Taxonomy" id="598659"/>
    <lineage>
        <taxon>Bacteria</taxon>
        <taxon>Pseudomonadati</taxon>
        <taxon>Campylobacterota</taxon>
        <taxon>Epsilonproteobacteria</taxon>
        <taxon>Nautiliales</taxon>
        <taxon>Nautiliaceae</taxon>
        <taxon>Nautilia</taxon>
    </lineage>
</organism>
<dbReference type="KEGG" id="nam:NAMH_0511"/>
<feature type="short sequence motif" description="'HIGH' region" evidence="10">
    <location>
        <begin position="63"/>
        <end position="72"/>
    </location>
</feature>
<protein>
    <recommendedName>
        <fullName evidence="10">Tyrosine--tRNA ligase</fullName>
        <ecNumber evidence="10">6.1.1.1</ecNumber>
    </recommendedName>
    <alternativeName>
        <fullName evidence="10">Tyrosyl-tRNA synthetase</fullName>
        <shortName evidence="10">TyrRS</shortName>
    </alternativeName>
</protein>
<evidence type="ECO:0000313" key="14">
    <source>
        <dbReference type="Proteomes" id="UP000000448"/>
    </source>
</evidence>
<gene>
    <name evidence="10 13" type="primary">tyrS</name>
    <name evidence="13" type="ordered locus">NAMH_0511</name>
</gene>
<dbReference type="InterPro" id="IPR024088">
    <property type="entry name" value="Tyr-tRNA-ligase_bac-type"/>
</dbReference>
<dbReference type="SUPFAM" id="SSF55174">
    <property type="entry name" value="Alpha-L RNA-binding motif"/>
    <property type="match status" value="1"/>
</dbReference>
<comment type="subunit">
    <text evidence="1 10">Homodimer.</text>
</comment>
<name>B9L8H1_NAUPA</name>
<dbReference type="PROSITE" id="PS50889">
    <property type="entry name" value="S4"/>
    <property type="match status" value="1"/>
</dbReference>
<feature type="domain" description="RNA-binding S4" evidence="12">
    <location>
        <begin position="356"/>
        <end position="417"/>
    </location>
</feature>
<evidence type="ECO:0000313" key="13">
    <source>
        <dbReference type="EMBL" id="ACM93220.1"/>
    </source>
</evidence>
<evidence type="ECO:0000256" key="11">
    <source>
        <dbReference type="PROSITE-ProRule" id="PRU00182"/>
    </source>
</evidence>
<evidence type="ECO:0000256" key="2">
    <source>
        <dbReference type="ARBA" id="ARBA00022490"/>
    </source>
</evidence>
<dbReference type="HAMAP" id="MF_02007">
    <property type="entry name" value="Tyr_tRNA_synth_type2"/>
    <property type="match status" value="1"/>
</dbReference>
<dbReference type="EC" id="6.1.1.1" evidence="10"/>
<evidence type="ECO:0000256" key="4">
    <source>
        <dbReference type="ARBA" id="ARBA00022741"/>
    </source>
</evidence>
<dbReference type="Pfam" id="PF22421">
    <property type="entry name" value="SYY_C-terminal"/>
    <property type="match status" value="1"/>
</dbReference>
<keyword evidence="5 10" id="KW-0067">ATP-binding</keyword>
<sequence>MDNKKLKTENGELSMEKHPKLEEAMAEIQRGSSEIIGMEYIENLINKYLQTGERFTIKAGFDPTAPDLHLGHTVLLQKLKTFQKYGATVQFLIGDFTAQIGDPSGKSATRKMLTPDEVAKNAETYKEQVFKILDRENTEVVFNSKWLNALGAAGIVELTTTYTVARMLERDDFEKRFKSQTPIAISEFIYPLLQGYDSVALKSDIEIGGTDQKFNLLMGRQLQKTYNVGKEQSVIMMPLLVGLDGINKMSKSLGNYIGITEDPNTIFAKVLSISDELMWDWYELLSEKSLKEIEELKQKVKEGMNPKIAKEALAIEIVDRFHGEGAGIKAKEHFDKVHKQGQIPDDIPEFELDEQNIVDALVNTKLASSKSEARRHIKGGAVRINQEKIDDQNLILKSGEEYILQIGKRKFAKVKVK</sequence>
<feature type="short sequence motif" description="'KMSKS' region" evidence="10">
    <location>
        <begin position="248"/>
        <end position="252"/>
    </location>
</feature>
<evidence type="ECO:0000256" key="7">
    <source>
        <dbReference type="ARBA" id="ARBA00022917"/>
    </source>
</evidence>
<dbReference type="Gene3D" id="3.40.50.620">
    <property type="entry name" value="HUPs"/>
    <property type="match status" value="1"/>
</dbReference>
<keyword evidence="8 10" id="KW-0030">Aminoacyl-tRNA synthetase</keyword>
<proteinExistence type="inferred from homology"/>
<dbReference type="eggNOG" id="COG0162">
    <property type="taxonomic scope" value="Bacteria"/>
</dbReference>
<dbReference type="CDD" id="cd00805">
    <property type="entry name" value="TyrRS_core"/>
    <property type="match status" value="1"/>
</dbReference>
<dbReference type="EMBL" id="CP001279">
    <property type="protein sequence ID" value="ACM93220.1"/>
    <property type="molecule type" value="Genomic_DNA"/>
</dbReference>